<organism evidence="2 3">
    <name type="scientific">Crossiella equi</name>
    <dbReference type="NCBI Taxonomy" id="130796"/>
    <lineage>
        <taxon>Bacteria</taxon>
        <taxon>Bacillati</taxon>
        <taxon>Actinomycetota</taxon>
        <taxon>Actinomycetes</taxon>
        <taxon>Pseudonocardiales</taxon>
        <taxon>Pseudonocardiaceae</taxon>
        <taxon>Crossiella</taxon>
    </lineage>
</organism>
<dbReference type="PANTHER" id="PTHR34047:SF8">
    <property type="entry name" value="PROTEIN YKFC"/>
    <property type="match status" value="1"/>
</dbReference>
<evidence type="ECO:0000313" key="2">
    <source>
        <dbReference type="EMBL" id="MBP2476740.1"/>
    </source>
</evidence>
<dbReference type="InterPro" id="IPR051083">
    <property type="entry name" value="GrpII_Intron_Splice-Mob/Def"/>
</dbReference>
<reference evidence="2 3" key="1">
    <citation type="submission" date="2021-03" db="EMBL/GenBank/DDBJ databases">
        <title>Sequencing the genomes of 1000 actinobacteria strains.</title>
        <authorList>
            <person name="Klenk H.-P."/>
        </authorList>
    </citation>
    <scope>NUCLEOTIDE SEQUENCE [LARGE SCALE GENOMIC DNA]</scope>
    <source>
        <strain evidence="2 3">DSM 44580</strain>
    </source>
</reference>
<proteinExistence type="predicted"/>
<feature type="domain" description="Reverse transcriptase" evidence="1">
    <location>
        <begin position="33"/>
        <end position="275"/>
    </location>
</feature>
<evidence type="ECO:0000313" key="3">
    <source>
        <dbReference type="Proteomes" id="UP001519363"/>
    </source>
</evidence>
<dbReference type="Pfam" id="PF00078">
    <property type="entry name" value="RVT_1"/>
    <property type="match status" value="1"/>
</dbReference>
<dbReference type="RefSeq" id="WP_086785740.1">
    <property type="nucleotide sequence ID" value="NZ_JAGIOO010000001.1"/>
</dbReference>
<protein>
    <recommendedName>
        <fullName evidence="1">Reverse transcriptase domain-containing protein</fullName>
    </recommendedName>
</protein>
<keyword evidence="3" id="KW-1185">Reference proteome</keyword>
<comment type="caution">
    <text evidence="2">The sequence shown here is derived from an EMBL/GenBank/DDBJ whole genome shotgun (WGS) entry which is preliminary data.</text>
</comment>
<dbReference type="PROSITE" id="PS50878">
    <property type="entry name" value="RT_POL"/>
    <property type="match status" value="1"/>
</dbReference>
<gene>
    <name evidence="2" type="ORF">JOF53_005612</name>
</gene>
<dbReference type="InterPro" id="IPR000477">
    <property type="entry name" value="RT_dom"/>
</dbReference>
<accession>A0ABS5AM20</accession>
<sequence length="488" mass="55573">MNLGSAGIDLELPDVIAYADIRSQWHSLGPSLVEDFEDGRTSWPVNVEIVDLPKDRISVRPLARLETVHRLVYEALVIAAAADISKEVSKSVYSSCWWSRRQRFLSPVGRWIKMQRAALDFHVRNPDLFLATTDIASFYEHIDISILSDDIRRLGVQEWISVALRQFLEAFNGLSSAWGIPQGSDMSGLLANLYLTQFDEEIRRSGFKHFRYSDDTYIFGPDEDSLRGVLISANRTLRHRHLNIAGSKTAIVSGDAAMSKLEDKQKDAINYGLRIGLPGVEVDVRSLFDNATKDLINIRDVRFSLTKMRELRDDYAVGWILENVEEIPHAAREVVVYLDSFPRLKGYISASLIRIFSGSRVGNFPYIQQHLLIYFIRNSVRGAALVDKAWEILLDKNVETFVREMAARYLGLFGTVGSSGRLKQLFREETNNKLRRALLVACCESRQGTNEWLKVVGDSDRSLKITADYLQEGPKKIPYPQFERPPWR</sequence>
<dbReference type="CDD" id="cd01646">
    <property type="entry name" value="RT_Bac_retron_I"/>
    <property type="match status" value="1"/>
</dbReference>
<dbReference type="Proteomes" id="UP001519363">
    <property type="component" value="Unassembled WGS sequence"/>
</dbReference>
<evidence type="ECO:0000259" key="1">
    <source>
        <dbReference type="PROSITE" id="PS50878"/>
    </source>
</evidence>
<name>A0ABS5AM20_9PSEU</name>
<dbReference type="PANTHER" id="PTHR34047">
    <property type="entry name" value="NUCLEAR INTRON MATURASE 1, MITOCHONDRIAL-RELATED"/>
    <property type="match status" value="1"/>
</dbReference>
<dbReference type="EMBL" id="JAGIOO010000001">
    <property type="protein sequence ID" value="MBP2476740.1"/>
    <property type="molecule type" value="Genomic_DNA"/>
</dbReference>